<dbReference type="EMBL" id="DTCA01000118">
    <property type="protein sequence ID" value="HGM07556.1"/>
    <property type="molecule type" value="Genomic_DNA"/>
</dbReference>
<reference evidence="11" key="1">
    <citation type="journal article" date="2020" name="mSystems">
        <title>Genome- and Community-Level Interaction Insights into Carbon Utilization and Element Cycling Functions of Hydrothermarchaeota in Hydrothermal Sediment.</title>
        <authorList>
            <person name="Zhou Z."/>
            <person name="Liu Y."/>
            <person name="Xu W."/>
            <person name="Pan J."/>
            <person name="Luo Z.H."/>
            <person name="Li M."/>
        </authorList>
    </citation>
    <scope>NUCLEOTIDE SEQUENCE [LARGE SCALE GENOMIC DNA]</scope>
    <source>
        <strain evidence="10">SpSt-629</strain>
        <strain evidence="11">SpSt-658</strain>
    </source>
</reference>
<dbReference type="GO" id="GO:0016798">
    <property type="term" value="F:hydrolase activity, acting on glycosyl bonds"/>
    <property type="evidence" value="ECO:0007669"/>
    <property type="project" value="UniProtKB-KW"/>
</dbReference>
<evidence type="ECO:0000256" key="4">
    <source>
        <dbReference type="ARBA" id="ARBA00022763"/>
    </source>
</evidence>
<name>A0A7C4H543_9CREN</name>
<dbReference type="AlphaFoldDB" id="A0A7C4H543"/>
<keyword evidence="6" id="KW-0408">Iron</keyword>
<sequence length="301" mass="35890">MSSCRKCENSTCKGSCIKGKSFDEIKKKAEFLEQIWNRLKEELRPPEAEFTFLYRNEYAPLIGTICDERVKTEYAWRFPEWLNSKLGGITLEKIIELGEKGVREYLEEYFKNKWPNRMKKKDREDYLDSISRYIVEAMNFLKKRGVTPITMFENREYKATEVYFMLRQFNGIGPKKAKMITKYFLFTSMDILKNYPWFNQIKAKNPEFKVLGVIMPPIDVHVVKVFCRIFGEDLRKRNWNKAKNDPDLIQDIEAFSQLAFPDIPMIIDEIFWNIGRKYCDEEKPKCQECPLNKICDVYKKI</sequence>
<keyword evidence="5" id="KW-0378">Hydrolase</keyword>
<dbReference type="EMBL" id="DTAU01000037">
    <property type="protein sequence ID" value="HFQ78396.1"/>
    <property type="molecule type" value="Genomic_DNA"/>
</dbReference>
<keyword evidence="9" id="KW-0326">Glycosidase</keyword>
<keyword evidence="7" id="KW-0411">Iron-sulfur</keyword>
<evidence type="ECO:0000256" key="9">
    <source>
        <dbReference type="ARBA" id="ARBA00023295"/>
    </source>
</evidence>
<dbReference type="GO" id="GO:0051536">
    <property type="term" value="F:iron-sulfur cluster binding"/>
    <property type="evidence" value="ECO:0007669"/>
    <property type="project" value="UniProtKB-KW"/>
</dbReference>
<keyword evidence="8" id="KW-0234">DNA repair</keyword>
<dbReference type="SUPFAM" id="SSF48150">
    <property type="entry name" value="DNA-glycosylase"/>
    <property type="match status" value="2"/>
</dbReference>
<keyword evidence="4" id="KW-0227">DNA damage</keyword>
<dbReference type="PROSITE" id="PS00764">
    <property type="entry name" value="ENDONUCLEASE_III_1"/>
    <property type="match status" value="1"/>
</dbReference>
<organism evidence="11">
    <name type="scientific">Ignisphaera aggregans</name>
    <dbReference type="NCBI Taxonomy" id="334771"/>
    <lineage>
        <taxon>Archaea</taxon>
        <taxon>Thermoproteota</taxon>
        <taxon>Thermoprotei</taxon>
        <taxon>Desulfurococcales</taxon>
        <taxon>Desulfurococcaceae</taxon>
        <taxon>Ignisphaera</taxon>
    </lineage>
</organism>
<comment type="caution">
    <text evidence="11">The sequence shown here is derived from an EMBL/GenBank/DDBJ whole genome shotgun (WGS) entry which is preliminary data.</text>
</comment>
<evidence type="ECO:0000256" key="5">
    <source>
        <dbReference type="ARBA" id="ARBA00022801"/>
    </source>
</evidence>
<evidence type="ECO:0000256" key="6">
    <source>
        <dbReference type="ARBA" id="ARBA00023004"/>
    </source>
</evidence>
<evidence type="ECO:0000256" key="2">
    <source>
        <dbReference type="ARBA" id="ARBA00008343"/>
    </source>
</evidence>
<protein>
    <submittedName>
        <fullName evidence="11">Uncharacterized protein</fullName>
    </submittedName>
</protein>
<keyword evidence="3" id="KW-0479">Metal-binding</keyword>
<evidence type="ECO:0000313" key="11">
    <source>
        <dbReference type="EMBL" id="HGM07556.1"/>
    </source>
</evidence>
<dbReference type="GO" id="GO:0046872">
    <property type="term" value="F:metal ion binding"/>
    <property type="evidence" value="ECO:0007669"/>
    <property type="project" value="UniProtKB-KW"/>
</dbReference>
<comment type="cofactor">
    <cofactor evidence="1">
        <name>[4Fe-4S] cluster</name>
        <dbReference type="ChEBI" id="CHEBI:49883"/>
    </cofactor>
</comment>
<dbReference type="GO" id="GO:0006281">
    <property type="term" value="P:DNA repair"/>
    <property type="evidence" value="ECO:0007669"/>
    <property type="project" value="UniProtKB-KW"/>
</dbReference>
<evidence type="ECO:0000256" key="1">
    <source>
        <dbReference type="ARBA" id="ARBA00001966"/>
    </source>
</evidence>
<evidence type="ECO:0000256" key="7">
    <source>
        <dbReference type="ARBA" id="ARBA00023014"/>
    </source>
</evidence>
<evidence type="ECO:0000313" key="10">
    <source>
        <dbReference type="EMBL" id="HFQ78396.1"/>
    </source>
</evidence>
<proteinExistence type="inferred from homology"/>
<gene>
    <name evidence="10" type="ORF">ENT99_01665</name>
    <name evidence="11" type="ORF">ENU31_04005</name>
</gene>
<dbReference type="Gene3D" id="1.10.1670.10">
    <property type="entry name" value="Helix-hairpin-Helix base-excision DNA repair enzymes (C-terminal)"/>
    <property type="match status" value="1"/>
</dbReference>
<accession>A0A7C4H543</accession>
<dbReference type="InterPro" id="IPR023170">
    <property type="entry name" value="HhH_base_excis_C"/>
</dbReference>
<evidence type="ECO:0000256" key="3">
    <source>
        <dbReference type="ARBA" id="ARBA00022723"/>
    </source>
</evidence>
<evidence type="ECO:0000256" key="8">
    <source>
        <dbReference type="ARBA" id="ARBA00023204"/>
    </source>
</evidence>
<dbReference type="InterPro" id="IPR011257">
    <property type="entry name" value="DNA_glycosylase"/>
</dbReference>
<comment type="similarity">
    <text evidence="2">Belongs to the Nth/MutY family.</text>
</comment>
<dbReference type="InterPro" id="IPR004035">
    <property type="entry name" value="Endouclease-III_FeS-bd_BS"/>
</dbReference>